<name>A0ABU6SYK3_9FABA</name>
<evidence type="ECO:0000313" key="1">
    <source>
        <dbReference type="EMBL" id="MED6141546.1"/>
    </source>
</evidence>
<accession>A0ABU6SYK3</accession>
<protein>
    <submittedName>
        <fullName evidence="1">Uncharacterized protein</fullName>
    </submittedName>
</protein>
<proteinExistence type="predicted"/>
<keyword evidence="2" id="KW-1185">Reference proteome</keyword>
<comment type="caution">
    <text evidence="1">The sequence shown here is derived from an EMBL/GenBank/DDBJ whole genome shotgun (WGS) entry which is preliminary data.</text>
</comment>
<sequence>MGADKLVPEPPSRRPIAVISMQSLLRQACDRIHRPDPIFRTVKNTLPDGRVIFRHVVSFVPADCSEALPVTSRLSFNPNLSRDDAARLALRLLSRLQHGFVDDYNYDLVQRWKARYTEVATVLQNMQEMVDSLLRRNDELAKSIDPQKGCSSGVYR</sequence>
<dbReference type="EMBL" id="JASCZI010064057">
    <property type="protein sequence ID" value="MED6141546.1"/>
    <property type="molecule type" value="Genomic_DNA"/>
</dbReference>
<dbReference type="Proteomes" id="UP001341840">
    <property type="component" value="Unassembled WGS sequence"/>
</dbReference>
<evidence type="ECO:0000313" key="2">
    <source>
        <dbReference type="Proteomes" id="UP001341840"/>
    </source>
</evidence>
<gene>
    <name evidence="1" type="ORF">PIB30_104599</name>
</gene>
<reference evidence="1 2" key="1">
    <citation type="journal article" date="2023" name="Plants (Basel)">
        <title>Bridging the Gap: Combining Genomics and Transcriptomics Approaches to Understand Stylosanthes scabra, an Orphan Legume from the Brazilian Caatinga.</title>
        <authorList>
            <person name="Ferreira-Neto J.R.C."/>
            <person name="da Silva M.D."/>
            <person name="Binneck E."/>
            <person name="de Melo N.F."/>
            <person name="da Silva R.H."/>
            <person name="de Melo A.L.T.M."/>
            <person name="Pandolfi V."/>
            <person name="Bustamante F.O."/>
            <person name="Brasileiro-Vidal A.C."/>
            <person name="Benko-Iseppon A.M."/>
        </authorList>
    </citation>
    <scope>NUCLEOTIDE SEQUENCE [LARGE SCALE GENOMIC DNA]</scope>
    <source>
        <tissue evidence="1">Leaves</tissue>
    </source>
</reference>
<organism evidence="1 2">
    <name type="scientific">Stylosanthes scabra</name>
    <dbReference type="NCBI Taxonomy" id="79078"/>
    <lineage>
        <taxon>Eukaryota</taxon>
        <taxon>Viridiplantae</taxon>
        <taxon>Streptophyta</taxon>
        <taxon>Embryophyta</taxon>
        <taxon>Tracheophyta</taxon>
        <taxon>Spermatophyta</taxon>
        <taxon>Magnoliopsida</taxon>
        <taxon>eudicotyledons</taxon>
        <taxon>Gunneridae</taxon>
        <taxon>Pentapetalae</taxon>
        <taxon>rosids</taxon>
        <taxon>fabids</taxon>
        <taxon>Fabales</taxon>
        <taxon>Fabaceae</taxon>
        <taxon>Papilionoideae</taxon>
        <taxon>50 kb inversion clade</taxon>
        <taxon>dalbergioids sensu lato</taxon>
        <taxon>Dalbergieae</taxon>
        <taxon>Pterocarpus clade</taxon>
        <taxon>Stylosanthes</taxon>
    </lineage>
</organism>